<feature type="region of interest" description="Disordered" evidence="1">
    <location>
        <begin position="38"/>
        <end position="85"/>
    </location>
</feature>
<evidence type="ECO:0000256" key="1">
    <source>
        <dbReference type="SAM" id="MobiDB-lite"/>
    </source>
</evidence>
<protein>
    <recommendedName>
        <fullName evidence="5">Lipoprotein</fullName>
    </recommendedName>
</protein>
<accession>A6GD31</accession>
<dbReference type="AlphaFoldDB" id="A6GD31"/>
<keyword evidence="4" id="KW-1185">Reference proteome</keyword>
<feature type="chain" id="PRO_5002697685" description="Lipoprotein" evidence="2">
    <location>
        <begin position="33"/>
        <end position="439"/>
    </location>
</feature>
<keyword evidence="2" id="KW-0732">Signal</keyword>
<reference evidence="3 4" key="1">
    <citation type="submission" date="2007-06" db="EMBL/GenBank/DDBJ databases">
        <authorList>
            <person name="Shimkets L."/>
            <person name="Ferriera S."/>
            <person name="Johnson J."/>
            <person name="Kravitz S."/>
            <person name="Beeson K."/>
            <person name="Sutton G."/>
            <person name="Rogers Y.-H."/>
            <person name="Friedman R."/>
            <person name="Frazier M."/>
            <person name="Venter J.C."/>
        </authorList>
    </citation>
    <scope>NUCLEOTIDE SEQUENCE [LARGE SCALE GENOMIC DNA]</scope>
    <source>
        <strain evidence="3 4">SIR-1</strain>
    </source>
</reference>
<dbReference type="EMBL" id="ABCS01000070">
    <property type="protein sequence ID" value="EDM76189.1"/>
    <property type="molecule type" value="Genomic_DNA"/>
</dbReference>
<dbReference type="Proteomes" id="UP000005801">
    <property type="component" value="Unassembled WGS sequence"/>
</dbReference>
<evidence type="ECO:0008006" key="5">
    <source>
        <dbReference type="Google" id="ProtNLM"/>
    </source>
</evidence>
<evidence type="ECO:0000313" key="3">
    <source>
        <dbReference type="EMBL" id="EDM76189.1"/>
    </source>
</evidence>
<sequence length="439" mass="45237">MPICPARLAPAATPRSWFIALGLCLNASVSMTACVDGEPGTDEAASSDTHSTDTDSTDSDTDTDSTDSDSDSTDTDSDSTDTGGPDLEEAVWVLELPSDEGGSVRDLDVAPNTDLLVAQVDAGEEGGLDGWVHRVSASGELLWSRDVVDIPQRVCVNEAGQTYFLGFPYEGPGSEVFPRLTKLDVDGETLWSEAIAPGLAEFDEIGGIECAPGQDEVYVSGRSVDQRGFWARYDGQGAELALVADVHGGAPDTPPTQLTSIALVGEDGQGGLLATSSALVEPNSAGYALALDDQGLVATQTSLGSGFTMGPWISTRGDRVAAAILSEGESDDYTLAVSLCDAQGAPLWTRSDLPGIPSLTARPLIFDGAGALFATIPGYAGVVVAKYELGEGGGGPEPELFHLTAPGDAASPSTLGAGSGLVFVGGRFEQQPWLAAFSL</sequence>
<feature type="signal peptide" evidence="2">
    <location>
        <begin position="1"/>
        <end position="32"/>
    </location>
</feature>
<dbReference type="STRING" id="391625.PPSIR1_07548"/>
<gene>
    <name evidence="3" type="ORF">PPSIR1_07548</name>
</gene>
<comment type="caution">
    <text evidence="3">The sequence shown here is derived from an EMBL/GenBank/DDBJ whole genome shotgun (WGS) entry which is preliminary data.</text>
</comment>
<name>A6GD31_9BACT</name>
<feature type="compositionally biased region" description="Acidic residues" evidence="1">
    <location>
        <begin position="55"/>
        <end position="79"/>
    </location>
</feature>
<dbReference type="SUPFAM" id="SSF101898">
    <property type="entry name" value="NHL repeat"/>
    <property type="match status" value="1"/>
</dbReference>
<dbReference type="RefSeq" id="WP_006974622.1">
    <property type="nucleotide sequence ID" value="NZ_ABCS01000070.1"/>
</dbReference>
<dbReference type="PROSITE" id="PS51257">
    <property type="entry name" value="PROKAR_LIPOPROTEIN"/>
    <property type="match status" value="1"/>
</dbReference>
<proteinExistence type="predicted"/>
<organism evidence="3 4">
    <name type="scientific">Plesiocystis pacifica SIR-1</name>
    <dbReference type="NCBI Taxonomy" id="391625"/>
    <lineage>
        <taxon>Bacteria</taxon>
        <taxon>Pseudomonadati</taxon>
        <taxon>Myxococcota</taxon>
        <taxon>Polyangia</taxon>
        <taxon>Nannocystales</taxon>
        <taxon>Nannocystaceae</taxon>
        <taxon>Plesiocystis</taxon>
    </lineage>
</organism>
<evidence type="ECO:0000313" key="4">
    <source>
        <dbReference type="Proteomes" id="UP000005801"/>
    </source>
</evidence>
<evidence type="ECO:0000256" key="2">
    <source>
        <dbReference type="SAM" id="SignalP"/>
    </source>
</evidence>